<name>A0ACC4D858_PURLI</name>
<keyword evidence="2" id="KW-1185">Reference proteome</keyword>
<comment type="caution">
    <text evidence="1">The sequence shown here is derived from an EMBL/GenBank/DDBJ whole genome shotgun (WGS) entry which is preliminary data.</text>
</comment>
<reference evidence="1" key="1">
    <citation type="submission" date="2024-12" db="EMBL/GenBank/DDBJ databases">
        <title>Comparative genomics and development of molecular markers within Purpureocillium lilacinum and among Purpureocillium species.</title>
        <authorList>
            <person name="Yeh Z.-Y."/>
            <person name="Ni N.-T."/>
            <person name="Lo P.-H."/>
            <person name="Mushyakhwo K."/>
            <person name="Lin C.-F."/>
            <person name="Nai Y.-S."/>
        </authorList>
    </citation>
    <scope>NUCLEOTIDE SEQUENCE</scope>
    <source>
        <strain evidence="1">NCHU-NPUST-175</strain>
    </source>
</reference>
<proteinExistence type="predicted"/>
<sequence length="71" mass="7259">MPESPEKSSSAAGSRPDIRLRVMPTAALGDVDTANGTSRSASFRGSATIEPASPTMAILPSTLLDDSAALR</sequence>
<organism evidence="1 2">
    <name type="scientific">Purpureocillium lilacinum</name>
    <name type="common">Paecilomyces lilacinus</name>
    <dbReference type="NCBI Taxonomy" id="33203"/>
    <lineage>
        <taxon>Eukaryota</taxon>
        <taxon>Fungi</taxon>
        <taxon>Dikarya</taxon>
        <taxon>Ascomycota</taxon>
        <taxon>Pezizomycotina</taxon>
        <taxon>Sordariomycetes</taxon>
        <taxon>Hypocreomycetidae</taxon>
        <taxon>Hypocreales</taxon>
        <taxon>Ophiocordycipitaceae</taxon>
        <taxon>Purpureocillium</taxon>
    </lineage>
</organism>
<accession>A0ACC4D858</accession>
<evidence type="ECO:0000313" key="2">
    <source>
        <dbReference type="Proteomes" id="UP001638806"/>
    </source>
</evidence>
<dbReference type="EMBL" id="JBGNUJ010000013">
    <property type="protein sequence ID" value="KAL3952273.1"/>
    <property type="molecule type" value="Genomic_DNA"/>
</dbReference>
<dbReference type="Proteomes" id="UP001638806">
    <property type="component" value="Unassembled WGS sequence"/>
</dbReference>
<gene>
    <name evidence="1" type="ORF">ACCO45_013990</name>
</gene>
<protein>
    <submittedName>
        <fullName evidence="1">Uncharacterized protein</fullName>
    </submittedName>
</protein>
<evidence type="ECO:0000313" key="1">
    <source>
        <dbReference type="EMBL" id="KAL3952273.1"/>
    </source>
</evidence>